<feature type="signal peptide" evidence="1">
    <location>
        <begin position="1"/>
        <end position="18"/>
    </location>
</feature>
<dbReference type="PROSITE" id="PS51257">
    <property type="entry name" value="PROKAR_LIPOPROTEIN"/>
    <property type="match status" value="1"/>
</dbReference>
<accession>A0A2U2XEB4</accession>
<dbReference type="RefSeq" id="WP_109358957.1">
    <property type="nucleotide sequence ID" value="NZ_QFRJ01000003.1"/>
</dbReference>
<comment type="caution">
    <text evidence="2">The sequence shown here is derived from an EMBL/GenBank/DDBJ whole genome shotgun (WGS) entry which is preliminary data.</text>
</comment>
<dbReference type="OrthoDB" id="1467107at2"/>
<proteinExistence type="predicted"/>
<evidence type="ECO:0000256" key="1">
    <source>
        <dbReference type="SAM" id="SignalP"/>
    </source>
</evidence>
<dbReference type="Proteomes" id="UP000245370">
    <property type="component" value="Unassembled WGS sequence"/>
</dbReference>
<dbReference type="EMBL" id="QFRJ01000003">
    <property type="protein sequence ID" value="PWH86148.1"/>
    <property type="molecule type" value="Genomic_DNA"/>
</dbReference>
<keyword evidence="3" id="KW-1185">Reference proteome</keyword>
<sequence length="210" mass="23864">MKKILSFTLLLFLLSACSSPKVSIDNFEGKFIYTISTIEEEVNLSDSTSYQIVYAKDSMLRIDNFTPIGKQIYIKHIPKNKAYILMDVGMKKVAIQTIADSSENAGRYLFEHARGKEKMANRKAKKIRVTDTVYDTTFNMNYLEEIPAKYATAIEGMPGLPARYSINANGTWLNYEINSVEERPLNIDLFGIPSGYEVITLDEFIDLIKD</sequence>
<evidence type="ECO:0000313" key="3">
    <source>
        <dbReference type="Proteomes" id="UP000245370"/>
    </source>
</evidence>
<keyword evidence="1" id="KW-0732">Signal</keyword>
<reference evidence="2 3" key="1">
    <citation type="submission" date="2018-05" db="EMBL/GenBank/DDBJ databases">
        <title>Brumimicrobium oceani sp. nov., isolated from coastal sediment.</title>
        <authorList>
            <person name="Kou Y."/>
        </authorList>
    </citation>
    <scope>NUCLEOTIDE SEQUENCE [LARGE SCALE GENOMIC DNA]</scope>
    <source>
        <strain evidence="2 3">C305</strain>
    </source>
</reference>
<evidence type="ECO:0008006" key="4">
    <source>
        <dbReference type="Google" id="ProtNLM"/>
    </source>
</evidence>
<feature type="chain" id="PRO_5015589188" description="DUF4412 domain-containing protein" evidence="1">
    <location>
        <begin position="19"/>
        <end position="210"/>
    </location>
</feature>
<gene>
    <name evidence="2" type="ORF">DIT68_06230</name>
</gene>
<organism evidence="2 3">
    <name type="scientific">Brumimicrobium oceani</name>
    <dbReference type="NCBI Taxonomy" id="2100725"/>
    <lineage>
        <taxon>Bacteria</taxon>
        <taxon>Pseudomonadati</taxon>
        <taxon>Bacteroidota</taxon>
        <taxon>Flavobacteriia</taxon>
        <taxon>Flavobacteriales</taxon>
        <taxon>Crocinitomicaceae</taxon>
        <taxon>Brumimicrobium</taxon>
    </lineage>
</organism>
<dbReference type="AlphaFoldDB" id="A0A2U2XEB4"/>
<reference evidence="2 3" key="2">
    <citation type="submission" date="2018-05" db="EMBL/GenBank/DDBJ databases">
        <authorList>
            <person name="Lanie J.A."/>
            <person name="Ng W.-L."/>
            <person name="Kazmierczak K.M."/>
            <person name="Andrzejewski T.M."/>
            <person name="Davidsen T.M."/>
            <person name="Wayne K.J."/>
            <person name="Tettelin H."/>
            <person name="Glass J.I."/>
            <person name="Rusch D."/>
            <person name="Podicherti R."/>
            <person name="Tsui H.-C.T."/>
            <person name="Winkler M.E."/>
        </authorList>
    </citation>
    <scope>NUCLEOTIDE SEQUENCE [LARGE SCALE GENOMIC DNA]</scope>
    <source>
        <strain evidence="2 3">C305</strain>
    </source>
</reference>
<protein>
    <recommendedName>
        <fullName evidence="4">DUF4412 domain-containing protein</fullName>
    </recommendedName>
</protein>
<evidence type="ECO:0000313" key="2">
    <source>
        <dbReference type="EMBL" id="PWH86148.1"/>
    </source>
</evidence>
<name>A0A2U2XEB4_9FLAO</name>